<evidence type="ECO:0000313" key="4">
    <source>
        <dbReference type="EMBL" id="RJY34384.1"/>
    </source>
</evidence>
<dbReference type="PANTHER" id="PTHR43861:SF1">
    <property type="entry name" value="TRANS-ACONITATE 2-METHYLTRANSFERASE"/>
    <property type="match status" value="1"/>
</dbReference>
<gene>
    <name evidence="4" type="ORF">D1H98_06235</name>
</gene>
<evidence type="ECO:0000256" key="1">
    <source>
        <dbReference type="ARBA" id="ARBA00022603"/>
    </source>
</evidence>
<evidence type="ECO:0000259" key="3">
    <source>
        <dbReference type="Pfam" id="PF13649"/>
    </source>
</evidence>
<keyword evidence="1 4" id="KW-0489">Methyltransferase</keyword>
<organism evidence="4 5">
    <name type="scientific">Legionella pneumophila subsp. pneumophila</name>
    <dbReference type="NCBI Taxonomy" id="91891"/>
    <lineage>
        <taxon>Bacteria</taxon>
        <taxon>Pseudomonadati</taxon>
        <taxon>Pseudomonadota</taxon>
        <taxon>Gammaproteobacteria</taxon>
        <taxon>Legionellales</taxon>
        <taxon>Legionellaceae</taxon>
        <taxon>Legionella</taxon>
    </lineage>
</organism>
<dbReference type="EMBL" id="QWDR01000001">
    <property type="protein sequence ID" value="RJY34384.1"/>
    <property type="molecule type" value="Genomic_DNA"/>
</dbReference>
<feature type="domain" description="Methyltransferase" evidence="3">
    <location>
        <begin position="75"/>
        <end position="164"/>
    </location>
</feature>
<protein>
    <submittedName>
        <fullName evidence="4">Class I SAM-dependent methyltransferase</fullName>
    </submittedName>
</protein>
<dbReference type="InterPro" id="IPR029063">
    <property type="entry name" value="SAM-dependent_MTases_sf"/>
</dbReference>
<dbReference type="PANTHER" id="PTHR43861">
    <property type="entry name" value="TRANS-ACONITATE 2-METHYLTRANSFERASE-RELATED"/>
    <property type="match status" value="1"/>
</dbReference>
<name>A0A3A6URS7_LEGPN</name>
<accession>A0A3A6URS7</accession>
<dbReference type="AlphaFoldDB" id="A0A3A6URS7"/>
<dbReference type="GO" id="GO:0032259">
    <property type="term" value="P:methylation"/>
    <property type="evidence" value="ECO:0007669"/>
    <property type="project" value="UniProtKB-KW"/>
</dbReference>
<evidence type="ECO:0000256" key="2">
    <source>
        <dbReference type="ARBA" id="ARBA00022679"/>
    </source>
</evidence>
<sequence>MKSFQFLENCVGELYNLQEALGKSFWKKSRMDNESLLAILNNWSATNYAKGNYILREISSKFLAKISIHSNDYLLDAGCGDGSFTQMLANLVPDGYVLGLDRSKTMIDYANKHCRSINVRFDIGDIQEPIIYGPFDNILSFWCLHWTDLEKSLSNLYHVLKPGGKICAIFSSGKQSTLFEVLNSLQFQNLYPDVAKNVVQSKMMRENYSIQCRRALDNLPFKSISFVVEHCQVELPDLGLFENFIHGAPLFKDLPGKMYQDIVNSMVQFFDEYCKKKYGGKWVYETTPYFLTITRE</sequence>
<dbReference type="SUPFAM" id="SSF53335">
    <property type="entry name" value="S-adenosyl-L-methionine-dependent methyltransferases"/>
    <property type="match status" value="1"/>
</dbReference>
<dbReference type="Pfam" id="PF13649">
    <property type="entry name" value="Methyltransf_25"/>
    <property type="match status" value="1"/>
</dbReference>
<dbReference type="InterPro" id="IPR041698">
    <property type="entry name" value="Methyltransf_25"/>
</dbReference>
<proteinExistence type="predicted"/>
<dbReference type="Gene3D" id="3.40.50.150">
    <property type="entry name" value="Vaccinia Virus protein VP39"/>
    <property type="match status" value="1"/>
</dbReference>
<dbReference type="CDD" id="cd02440">
    <property type="entry name" value="AdoMet_MTases"/>
    <property type="match status" value="1"/>
</dbReference>
<comment type="caution">
    <text evidence="4">The sequence shown here is derived from an EMBL/GenBank/DDBJ whole genome shotgun (WGS) entry which is preliminary data.</text>
</comment>
<keyword evidence="2 4" id="KW-0808">Transferase</keyword>
<dbReference type="GO" id="GO:0008168">
    <property type="term" value="F:methyltransferase activity"/>
    <property type="evidence" value="ECO:0007669"/>
    <property type="project" value="UniProtKB-KW"/>
</dbReference>
<evidence type="ECO:0000313" key="5">
    <source>
        <dbReference type="Proteomes" id="UP000277145"/>
    </source>
</evidence>
<reference evidence="4 5" key="1">
    <citation type="submission" date="2018-08" db="EMBL/GenBank/DDBJ databases">
        <title>Genome Sequences of Legionella pneumophila subsp. pneumophila Isolates, Recovered from a Drinking Water System in a Large Builging.</title>
        <authorList>
            <person name="Gomez-Alvarez V."/>
            <person name="Boczek L."/>
            <person name="King D."/>
            <person name="Pemberton A."/>
            <person name="Pfaller S."/>
            <person name="Rodgers M."/>
            <person name="Santodomingo J."/>
            <person name="Revetta R."/>
        </authorList>
    </citation>
    <scope>NUCLEOTIDE SEQUENCE [LARGE SCALE GENOMIC DNA]</scope>
    <source>
        <strain evidence="4 5">L01C.1</strain>
    </source>
</reference>
<dbReference type="Proteomes" id="UP000277145">
    <property type="component" value="Unassembled WGS sequence"/>
</dbReference>